<evidence type="ECO:0000313" key="2">
    <source>
        <dbReference type="Proteomes" id="UP000245383"/>
    </source>
</evidence>
<gene>
    <name evidence="1" type="ORF">BB561_001516</name>
</gene>
<dbReference type="Proteomes" id="UP000245383">
    <property type="component" value="Unassembled WGS sequence"/>
</dbReference>
<dbReference type="AlphaFoldDB" id="A0A2T9YUC5"/>
<organism evidence="1 2">
    <name type="scientific">Smittium simulii</name>
    <dbReference type="NCBI Taxonomy" id="133385"/>
    <lineage>
        <taxon>Eukaryota</taxon>
        <taxon>Fungi</taxon>
        <taxon>Fungi incertae sedis</taxon>
        <taxon>Zoopagomycota</taxon>
        <taxon>Kickxellomycotina</taxon>
        <taxon>Harpellomycetes</taxon>
        <taxon>Harpellales</taxon>
        <taxon>Legeriomycetaceae</taxon>
        <taxon>Smittium</taxon>
    </lineage>
</organism>
<proteinExistence type="predicted"/>
<reference evidence="1 2" key="1">
    <citation type="journal article" date="2018" name="MBio">
        <title>Comparative Genomics Reveals the Core Gene Toolbox for the Fungus-Insect Symbiosis.</title>
        <authorList>
            <person name="Wang Y."/>
            <person name="Stata M."/>
            <person name="Wang W."/>
            <person name="Stajich J.E."/>
            <person name="White M.M."/>
            <person name="Moncalvo J.M."/>
        </authorList>
    </citation>
    <scope>NUCLEOTIDE SEQUENCE [LARGE SCALE GENOMIC DNA]</scope>
    <source>
        <strain evidence="1 2">SWE-8-4</strain>
    </source>
</reference>
<comment type="caution">
    <text evidence="1">The sequence shown here is derived from an EMBL/GenBank/DDBJ whole genome shotgun (WGS) entry which is preliminary data.</text>
</comment>
<dbReference type="EMBL" id="MBFR01000044">
    <property type="protein sequence ID" value="PVU95943.1"/>
    <property type="molecule type" value="Genomic_DNA"/>
</dbReference>
<name>A0A2T9YUC5_9FUNG</name>
<sequence>MSASNYQKQVYFPSSGSSAVLYSDDDSCYEYEVEHGSISNKDMSSSDEMDISAKKYQHIRSTNHNNKKEFDLRNMDHNQHYEQESEIDINFDLETEDDLIDFTSAQKDKPIFNDDFMYFDTEDERIKLQKAYESILNNKPESQLNINTSDISTLTHAMLTVQNDYYSEKEENQMTLNTEKNKKSFNIKEELLSMELNDDFMSKIYNGQNIQSAKAIGNSQKSIDLQSIRKNIDSTTSINSNPKSKSLYDLYKGNGIFSNFNNIFSEPLKPAPSSGWVFKWGNFLQKNFNPITDNKADMKFQLKRSIISQPKQRMWGFDDKTGDIENNDIMNLQSNIGNIVGSKNNKYLKEPTLPVEVFLLPSTQSTDYIKNNRHSIGANVLLPTLTSGGKSLQMSTQISLSKFDQRIKL</sequence>
<evidence type="ECO:0000313" key="1">
    <source>
        <dbReference type="EMBL" id="PVU95943.1"/>
    </source>
</evidence>
<dbReference type="OrthoDB" id="5600109at2759"/>
<accession>A0A2T9YUC5</accession>
<protein>
    <submittedName>
        <fullName evidence="1">Uncharacterized protein</fullName>
    </submittedName>
</protein>
<keyword evidence="2" id="KW-1185">Reference proteome</keyword>